<reference evidence="4 5" key="1">
    <citation type="submission" date="2016-12" db="EMBL/GenBank/DDBJ databases">
        <authorList>
            <person name="Song W.-J."/>
            <person name="Kurnit D.M."/>
        </authorList>
    </citation>
    <scope>NUCLEOTIDE SEQUENCE [LARGE SCALE GENOMIC DNA]</scope>
    <source>
        <strain evidence="4 5">ATCC 49181</strain>
    </source>
</reference>
<keyword evidence="1 2" id="KW-0472">Membrane</keyword>
<dbReference type="Proteomes" id="UP000185062">
    <property type="component" value="Unassembled WGS sequence"/>
</dbReference>
<name>A0A1N6IGA1_9PROT</name>
<feature type="domain" description="CNNM transmembrane" evidence="3">
    <location>
        <begin position="3"/>
        <end position="180"/>
    </location>
</feature>
<dbReference type="PROSITE" id="PS51846">
    <property type="entry name" value="CNNM"/>
    <property type="match status" value="1"/>
</dbReference>
<evidence type="ECO:0000313" key="4">
    <source>
        <dbReference type="EMBL" id="SIO31050.1"/>
    </source>
</evidence>
<feature type="transmembrane region" description="Helical" evidence="2">
    <location>
        <begin position="6"/>
        <end position="31"/>
    </location>
</feature>
<dbReference type="InterPro" id="IPR002550">
    <property type="entry name" value="CNNM"/>
</dbReference>
<protein>
    <submittedName>
        <fullName evidence="4">Hemolysin, contains CBS domains</fullName>
    </submittedName>
</protein>
<dbReference type="PANTHER" id="PTHR12064">
    <property type="entry name" value="METAL TRANSPORTER CNNM"/>
    <property type="match status" value="1"/>
</dbReference>
<dbReference type="STRING" id="44575.SAMN05216419_102135"/>
<evidence type="ECO:0000259" key="3">
    <source>
        <dbReference type="PROSITE" id="PS51846"/>
    </source>
</evidence>
<dbReference type="eggNOG" id="COG1253">
    <property type="taxonomic scope" value="Bacteria"/>
</dbReference>
<dbReference type="AlphaFoldDB" id="A0A1N6IGA1"/>
<keyword evidence="5" id="KW-1185">Reference proteome</keyword>
<organism evidence="4 5">
    <name type="scientific">Nitrosomonas cryotolerans ATCC 49181</name>
    <dbReference type="NCBI Taxonomy" id="1131553"/>
    <lineage>
        <taxon>Bacteria</taxon>
        <taxon>Pseudomonadati</taxon>
        <taxon>Pseudomonadota</taxon>
        <taxon>Betaproteobacteria</taxon>
        <taxon>Nitrosomonadales</taxon>
        <taxon>Nitrosomonadaceae</taxon>
        <taxon>Nitrosomonas</taxon>
    </lineage>
</organism>
<feature type="transmembrane region" description="Helical" evidence="2">
    <location>
        <begin position="60"/>
        <end position="81"/>
    </location>
</feature>
<keyword evidence="1 2" id="KW-1133">Transmembrane helix</keyword>
<evidence type="ECO:0000313" key="5">
    <source>
        <dbReference type="Proteomes" id="UP000185062"/>
    </source>
</evidence>
<sequence>MDVVLINILTWLGILFCISQSAMFSGLNLALLGISRLRLEVDALAGNSAAKGILALRKDFNFLLATILWGNVAINVLLTLLSNSVMTGVTAFFFSTILITFAGEIFPQAYFSRHAMRMGSLLAPLLRIYQVILFPVAKPSAMVLDWWLGEEGIRYFRERDLRMLIRKHIEAEESDIERLEGIGALNFLALDDISVTQEGENVDPNSIISLPVKDGMPVFPDFEHRTLDSFLLDINSSGKKWIIIVDAHDQPCVVLNANAFLRDALFSAGSFNPYIYCHRPIIVKDSGTLLGSVLSRLSVCSKSEMDDVVDNDLILIWADEKRVITGADILGRLLRGIAIRDIKQAQEGEVE</sequence>
<evidence type="ECO:0000256" key="1">
    <source>
        <dbReference type="PROSITE-ProRule" id="PRU01193"/>
    </source>
</evidence>
<accession>A0A1N6IGA1</accession>
<proteinExistence type="predicted"/>
<dbReference type="GO" id="GO:0010960">
    <property type="term" value="P:magnesium ion homeostasis"/>
    <property type="evidence" value="ECO:0007669"/>
    <property type="project" value="InterPro"/>
</dbReference>
<dbReference type="PANTHER" id="PTHR12064:SF94">
    <property type="entry name" value="UNEXTENDED PROTEIN"/>
    <property type="match status" value="1"/>
</dbReference>
<dbReference type="Pfam" id="PF01595">
    <property type="entry name" value="CNNM"/>
    <property type="match status" value="1"/>
</dbReference>
<keyword evidence="1 2" id="KW-0812">Transmembrane</keyword>
<feature type="transmembrane region" description="Helical" evidence="2">
    <location>
        <begin position="87"/>
        <end position="106"/>
    </location>
</feature>
<gene>
    <name evidence="4" type="ORF">SAMN02743940_1791</name>
</gene>
<dbReference type="InterPro" id="IPR045095">
    <property type="entry name" value="ACDP"/>
</dbReference>
<evidence type="ECO:0000256" key="2">
    <source>
        <dbReference type="SAM" id="Phobius"/>
    </source>
</evidence>
<dbReference type="EMBL" id="FSRO01000001">
    <property type="protein sequence ID" value="SIO31050.1"/>
    <property type="molecule type" value="Genomic_DNA"/>
</dbReference>
<dbReference type="GO" id="GO:0016020">
    <property type="term" value="C:membrane"/>
    <property type="evidence" value="ECO:0007669"/>
    <property type="project" value="UniProtKB-UniRule"/>
</dbReference>